<dbReference type="InterPro" id="IPR005135">
    <property type="entry name" value="Endo/exonuclease/phosphatase"/>
</dbReference>
<dbReference type="InterPro" id="IPR050410">
    <property type="entry name" value="CCR4/nocturin_mRNA_transcr"/>
</dbReference>
<comment type="caution">
    <text evidence="2">The sequence shown here is derived from an EMBL/GenBank/DDBJ whole genome shotgun (WGS) entry which is preliminary data.</text>
</comment>
<dbReference type="CDD" id="cd09083">
    <property type="entry name" value="EEP-1"/>
    <property type="match status" value="1"/>
</dbReference>
<reference evidence="2" key="1">
    <citation type="journal article" date="2020" name="Stud. Mycol.">
        <title>101 Dothideomycetes genomes: a test case for predicting lifestyles and emergence of pathogens.</title>
        <authorList>
            <person name="Haridas S."/>
            <person name="Albert R."/>
            <person name="Binder M."/>
            <person name="Bloem J."/>
            <person name="Labutti K."/>
            <person name="Salamov A."/>
            <person name="Andreopoulos B."/>
            <person name="Baker S."/>
            <person name="Barry K."/>
            <person name="Bills G."/>
            <person name="Bluhm B."/>
            <person name="Cannon C."/>
            <person name="Castanera R."/>
            <person name="Culley D."/>
            <person name="Daum C."/>
            <person name="Ezra D."/>
            <person name="Gonzalez J."/>
            <person name="Henrissat B."/>
            <person name="Kuo A."/>
            <person name="Liang C."/>
            <person name="Lipzen A."/>
            <person name="Lutzoni F."/>
            <person name="Magnuson J."/>
            <person name="Mondo S."/>
            <person name="Nolan M."/>
            <person name="Ohm R."/>
            <person name="Pangilinan J."/>
            <person name="Park H.-J."/>
            <person name="Ramirez L."/>
            <person name="Alfaro M."/>
            <person name="Sun H."/>
            <person name="Tritt A."/>
            <person name="Yoshinaga Y."/>
            <person name="Zwiers L.-H."/>
            <person name="Turgeon B."/>
            <person name="Goodwin S."/>
            <person name="Spatafora J."/>
            <person name="Crous P."/>
            <person name="Grigoriev I."/>
        </authorList>
    </citation>
    <scope>NUCLEOTIDE SEQUENCE</scope>
    <source>
        <strain evidence="2">CBS 133067</strain>
    </source>
</reference>
<gene>
    <name evidence="2" type="ORF">NA57DRAFT_67381</name>
</gene>
<name>A0A9P4ICD0_9PEZI</name>
<dbReference type="InterPro" id="IPR036691">
    <property type="entry name" value="Endo/exonu/phosph_ase_sf"/>
</dbReference>
<dbReference type="Gene3D" id="3.60.10.10">
    <property type="entry name" value="Endonuclease/exonuclease/phosphatase"/>
    <property type="match status" value="1"/>
</dbReference>
<evidence type="ECO:0000313" key="3">
    <source>
        <dbReference type="Proteomes" id="UP000799772"/>
    </source>
</evidence>
<keyword evidence="3" id="KW-1185">Reference proteome</keyword>
<evidence type="ECO:0000259" key="1">
    <source>
        <dbReference type="Pfam" id="PF03372"/>
    </source>
</evidence>
<dbReference type="PANTHER" id="PTHR12121:SF36">
    <property type="entry name" value="ENDONUCLEASE_EXONUCLEASE_PHOSPHATASE DOMAIN-CONTAINING PROTEIN"/>
    <property type="match status" value="1"/>
</dbReference>
<dbReference type="EMBL" id="ML978129">
    <property type="protein sequence ID" value="KAF2096773.1"/>
    <property type="molecule type" value="Genomic_DNA"/>
</dbReference>
<accession>A0A9P4ICD0</accession>
<dbReference type="PANTHER" id="PTHR12121">
    <property type="entry name" value="CARBON CATABOLITE REPRESSOR PROTEIN 4"/>
    <property type="match status" value="1"/>
</dbReference>
<dbReference type="SUPFAM" id="SSF56219">
    <property type="entry name" value="DNase I-like"/>
    <property type="match status" value="1"/>
</dbReference>
<dbReference type="AlphaFoldDB" id="A0A9P4ICD0"/>
<organism evidence="2 3">
    <name type="scientific">Rhizodiscina lignyota</name>
    <dbReference type="NCBI Taxonomy" id="1504668"/>
    <lineage>
        <taxon>Eukaryota</taxon>
        <taxon>Fungi</taxon>
        <taxon>Dikarya</taxon>
        <taxon>Ascomycota</taxon>
        <taxon>Pezizomycotina</taxon>
        <taxon>Dothideomycetes</taxon>
        <taxon>Pleosporomycetidae</taxon>
        <taxon>Aulographales</taxon>
        <taxon>Rhizodiscinaceae</taxon>
        <taxon>Rhizodiscina</taxon>
    </lineage>
</organism>
<dbReference type="Pfam" id="PF03372">
    <property type="entry name" value="Exo_endo_phos"/>
    <property type="match status" value="1"/>
</dbReference>
<dbReference type="OrthoDB" id="276515at2759"/>
<dbReference type="Proteomes" id="UP000799772">
    <property type="component" value="Unassembled WGS sequence"/>
</dbReference>
<evidence type="ECO:0000313" key="2">
    <source>
        <dbReference type="EMBL" id="KAF2096773.1"/>
    </source>
</evidence>
<feature type="domain" description="Endonuclease/exonuclease/phosphatase" evidence="1">
    <location>
        <begin position="23"/>
        <end position="289"/>
    </location>
</feature>
<proteinExistence type="predicted"/>
<protein>
    <recommendedName>
        <fullName evidence="1">Endonuclease/exonuclease/phosphatase domain-containing protein</fullName>
    </recommendedName>
</protein>
<dbReference type="GO" id="GO:0000175">
    <property type="term" value="F:3'-5'-RNA exonuclease activity"/>
    <property type="evidence" value="ECO:0007669"/>
    <property type="project" value="TreeGrafter"/>
</dbReference>
<sequence>MHRNIISDSTASSTPNLQLRIVTHNIRYATSDPFPNERLWIERAPRVLNQLRHEVRYLSGPPSSSAIPTTSTNAFICLQEVLHSQLNDILAGLNYVRADGDALSEQANTIWSYVGVGRDDGKERGEYSPILYPIQTFRLLHNETVWLSPTPDRPSKGWDAGSIRILTLAVFEHRRTRQRVLAANTHLDNAAAKSRKESVRIILETLRRIHEWLSPRGKLPIFLTGDFNSLPTDEAYLEMKRSGCMIDLHSAIPSQYRYGENATFTGFEPGKYKGEQGRIDFIWLGPQTTSDGLEAKEGKKTQMIKPKTGSPWQVDGYAVLPSVFDDGIYLSDHRVVVGDVRTDL</sequence>